<accession>A0ABS6DYD8</accession>
<feature type="transmembrane region" description="Helical" evidence="1">
    <location>
        <begin position="36"/>
        <end position="54"/>
    </location>
</feature>
<protein>
    <submittedName>
        <fullName evidence="2">Uncharacterized protein</fullName>
    </submittedName>
</protein>
<organism evidence="2 3">
    <name type="scientific">Intestinibacter bartlettii</name>
    <dbReference type="NCBI Taxonomy" id="261299"/>
    <lineage>
        <taxon>Bacteria</taxon>
        <taxon>Bacillati</taxon>
        <taxon>Bacillota</taxon>
        <taxon>Clostridia</taxon>
        <taxon>Peptostreptococcales</taxon>
        <taxon>Peptostreptococcaceae</taxon>
        <taxon>Intestinibacter</taxon>
    </lineage>
</organism>
<reference evidence="2 3" key="1">
    <citation type="submission" date="2021-06" db="EMBL/GenBank/DDBJ databases">
        <authorList>
            <person name="Sun Q."/>
            <person name="Li D."/>
        </authorList>
    </citation>
    <scope>NUCLEOTIDE SEQUENCE [LARGE SCALE GENOMIC DNA]</scope>
    <source>
        <strain evidence="2 3">N19</strain>
    </source>
</reference>
<keyword evidence="1" id="KW-1133">Transmembrane helix</keyword>
<sequence length="68" mass="7773">MFKSKTTNLSNVITYIIMAIIYCSVAFYFISIGTNLNQIMFTIISFAVGAWAYFKLSFKKKPTTNEVK</sequence>
<keyword evidence="1" id="KW-0812">Transmembrane</keyword>
<keyword evidence="3" id="KW-1185">Reference proteome</keyword>
<evidence type="ECO:0000313" key="2">
    <source>
        <dbReference type="EMBL" id="MBU5336770.1"/>
    </source>
</evidence>
<feature type="transmembrane region" description="Helical" evidence="1">
    <location>
        <begin position="12"/>
        <end position="30"/>
    </location>
</feature>
<evidence type="ECO:0000313" key="3">
    <source>
        <dbReference type="Proteomes" id="UP001196301"/>
    </source>
</evidence>
<dbReference type="EMBL" id="JAHLOQ010000028">
    <property type="protein sequence ID" value="MBU5336770.1"/>
    <property type="molecule type" value="Genomic_DNA"/>
</dbReference>
<keyword evidence="1" id="KW-0472">Membrane</keyword>
<dbReference type="RefSeq" id="WP_216570499.1">
    <property type="nucleotide sequence ID" value="NZ_JAHLOQ010000028.1"/>
</dbReference>
<name>A0ABS6DYD8_9FIRM</name>
<evidence type="ECO:0000256" key="1">
    <source>
        <dbReference type="SAM" id="Phobius"/>
    </source>
</evidence>
<comment type="caution">
    <text evidence="2">The sequence shown here is derived from an EMBL/GenBank/DDBJ whole genome shotgun (WGS) entry which is preliminary data.</text>
</comment>
<gene>
    <name evidence="2" type="ORF">KQI20_10000</name>
</gene>
<dbReference type="Proteomes" id="UP001196301">
    <property type="component" value="Unassembled WGS sequence"/>
</dbReference>
<proteinExistence type="predicted"/>